<keyword evidence="3 10" id="KW-0716">Sensory transduction</keyword>
<dbReference type="FunCoup" id="A0A0P8XEQ8">
    <property type="interactions" value="14"/>
</dbReference>
<evidence type="ECO:0000256" key="3">
    <source>
        <dbReference type="ARBA" id="ARBA00022606"/>
    </source>
</evidence>
<dbReference type="PANTHER" id="PTHR21137:SF35">
    <property type="entry name" value="ODORANT RECEPTOR 19A-RELATED"/>
    <property type="match status" value="1"/>
</dbReference>
<feature type="transmembrane region" description="Helical" evidence="10">
    <location>
        <begin position="103"/>
        <end position="133"/>
    </location>
</feature>
<evidence type="ECO:0000313" key="12">
    <source>
        <dbReference type="Proteomes" id="UP000007801"/>
    </source>
</evidence>
<dbReference type="Proteomes" id="UP000007801">
    <property type="component" value="Unassembled WGS sequence"/>
</dbReference>
<evidence type="ECO:0000256" key="7">
    <source>
        <dbReference type="ARBA" id="ARBA00023136"/>
    </source>
</evidence>
<keyword evidence="4 10" id="KW-0812">Transmembrane</keyword>
<dbReference type="eggNOG" id="ENOG502SXXU">
    <property type="taxonomic scope" value="Eukaryota"/>
</dbReference>
<evidence type="ECO:0000256" key="6">
    <source>
        <dbReference type="ARBA" id="ARBA00022989"/>
    </source>
</evidence>
<gene>
    <name evidence="11" type="primary">Dana\GF27953</name>
    <name evidence="11" type="ORF">GF27953</name>
</gene>
<keyword evidence="6 10" id="KW-1133">Transmembrane helix</keyword>
<evidence type="ECO:0000256" key="9">
    <source>
        <dbReference type="ARBA" id="ARBA00023224"/>
    </source>
</evidence>
<feature type="transmembrane region" description="Helical" evidence="10">
    <location>
        <begin position="248"/>
        <end position="266"/>
    </location>
</feature>
<feature type="transmembrane region" description="Helical" evidence="10">
    <location>
        <begin position="153"/>
        <end position="178"/>
    </location>
</feature>
<keyword evidence="8 10" id="KW-0675">Receptor</keyword>
<dbReference type="GO" id="GO:0004984">
    <property type="term" value="F:olfactory receptor activity"/>
    <property type="evidence" value="ECO:0007669"/>
    <property type="project" value="InterPro"/>
</dbReference>
<organism evidence="11 12">
    <name type="scientific">Drosophila ananassae</name>
    <name type="common">Fruit fly</name>
    <dbReference type="NCBI Taxonomy" id="7217"/>
    <lineage>
        <taxon>Eukaryota</taxon>
        <taxon>Metazoa</taxon>
        <taxon>Ecdysozoa</taxon>
        <taxon>Arthropoda</taxon>
        <taxon>Hexapoda</taxon>
        <taxon>Insecta</taxon>
        <taxon>Pterygota</taxon>
        <taxon>Neoptera</taxon>
        <taxon>Endopterygota</taxon>
        <taxon>Diptera</taxon>
        <taxon>Brachycera</taxon>
        <taxon>Muscomorpha</taxon>
        <taxon>Ephydroidea</taxon>
        <taxon>Drosophilidae</taxon>
        <taxon>Drosophila</taxon>
        <taxon>Sophophora</taxon>
    </lineage>
</organism>
<dbReference type="OrthoDB" id="6604226at2759"/>
<keyword evidence="2" id="KW-1003">Cell membrane</keyword>
<dbReference type="AlphaFoldDB" id="A0A0P8XEQ8"/>
<dbReference type="PANTHER" id="PTHR21137">
    <property type="entry name" value="ODORANT RECEPTOR"/>
    <property type="match status" value="1"/>
</dbReference>
<comment type="subcellular location">
    <subcellularLocation>
        <location evidence="1 10">Cell membrane</location>
        <topology evidence="1 10">Multi-pass membrane protein</topology>
    </subcellularLocation>
</comment>
<dbReference type="EMBL" id="CH902620">
    <property type="protein sequence ID" value="KPU73208.1"/>
    <property type="molecule type" value="Genomic_DNA"/>
</dbReference>
<protein>
    <recommendedName>
        <fullName evidence="10">Odorant receptor</fullName>
    </recommendedName>
</protein>
<keyword evidence="9 10" id="KW-0807">Transducer</keyword>
<dbReference type="InParanoid" id="A0A0P8XEQ8"/>
<evidence type="ECO:0000256" key="1">
    <source>
        <dbReference type="ARBA" id="ARBA00004651"/>
    </source>
</evidence>
<evidence type="ECO:0000256" key="5">
    <source>
        <dbReference type="ARBA" id="ARBA00022725"/>
    </source>
</evidence>
<evidence type="ECO:0000256" key="10">
    <source>
        <dbReference type="RuleBase" id="RU351113"/>
    </source>
</evidence>
<feature type="transmembrane region" description="Helical" evidence="10">
    <location>
        <begin position="20"/>
        <end position="38"/>
    </location>
</feature>
<accession>A0A0P8XEQ8</accession>
<keyword evidence="12" id="KW-1185">Reference proteome</keyword>
<comment type="similarity">
    <text evidence="10">Belongs to the insect chemoreceptor superfamily. Heteromeric odorant receptor channel (TC 1.A.69) family.</text>
</comment>
<dbReference type="GO" id="GO:0005549">
    <property type="term" value="F:odorant binding"/>
    <property type="evidence" value="ECO:0007669"/>
    <property type="project" value="InterPro"/>
</dbReference>
<evidence type="ECO:0000313" key="11">
    <source>
        <dbReference type="EMBL" id="KPU73208.1"/>
    </source>
</evidence>
<reference evidence="11 12" key="1">
    <citation type="journal article" date="2007" name="Nature">
        <title>Evolution of genes and genomes on the Drosophila phylogeny.</title>
        <authorList>
            <consortium name="Drosophila 12 Genomes Consortium"/>
            <person name="Clark A.G."/>
            <person name="Eisen M.B."/>
            <person name="Smith D.R."/>
            <person name="Bergman C.M."/>
            <person name="Oliver B."/>
            <person name="Markow T.A."/>
            <person name="Kaufman T.C."/>
            <person name="Kellis M."/>
            <person name="Gelbart W."/>
            <person name="Iyer V.N."/>
            <person name="Pollard D.A."/>
            <person name="Sackton T.B."/>
            <person name="Larracuente A.M."/>
            <person name="Singh N.D."/>
            <person name="Abad J.P."/>
            <person name="Abt D.N."/>
            <person name="Adryan B."/>
            <person name="Aguade M."/>
            <person name="Akashi H."/>
            <person name="Anderson W.W."/>
            <person name="Aquadro C.F."/>
            <person name="Ardell D.H."/>
            <person name="Arguello R."/>
            <person name="Artieri C.G."/>
            <person name="Barbash D.A."/>
            <person name="Barker D."/>
            <person name="Barsanti P."/>
            <person name="Batterham P."/>
            <person name="Batzoglou S."/>
            <person name="Begun D."/>
            <person name="Bhutkar A."/>
            <person name="Blanco E."/>
            <person name="Bosak S.A."/>
            <person name="Bradley R.K."/>
            <person name="Brand A.D."/>
            <person name="Brent M.R."/>
            <person name="Brooks A.N."/>
            <person name="Brown R.H."/>
            <person name="Butlin R.K."/>
            <person name="Caggese C."/>
            <person name="Calvi B.R."/>
            <person name="Bernardo de Carvalho A."/>
            <person name="Caspi A."/>
            <person name="Castrezana S."/>
            <person name="Celniker S.E."/>
            <person name="Chang J.L."/>
            <person name="Chapple C."/>
            <person name="Chatterji S."/>
            <person name="Chinwalla A."/>
            <person name="Civetta A."/>
            <person name="Clifton S.W."/>
            <person name="Comeron J.M."/>
            <person name="Costello J.C."/>
            <person name="Coyne J.A."/>
            <person name="Daub J."/>
            <person name="David R.G."/>
            <person name="Delcher A.L."/>
            <person name="Delehaunty K."/>
            <person name="Do C.B."/>
            <person name="Ebling H."/>
            <person name="Edwards K."/>
            <person name="Eickbush T."/>
            <person name="Evans J.D."/>
            <person name="Filipski A."/>
            <person name="Findeiss S."/>
            <person name="Freyhult E."/>
            <person name="Fulton L."/>
            <person name="Fulton R."/>
            <person name="Garcia A.C."/>
            <person name="Gardiner A."/>
            <person name="Garfield D.A."/>
            <person name="Garvin B.E."/>
            <person name="Gibson G."/>
            <person name="Gilbert D."/>
            <person name="Gnerre S."/>
            <person name="Godfrey J."/>
            <person name="Good R."/>
            <person name="Gotea V."/>
            <person name="Gravely B."/>
            <person name="Greenberg A.J."/>
            <person name="Griffiths-Jones S."/>
            <person name="Gross S."/>
            <person name="Guigo R."/>
            <person name="Gustafson E.A."/>
            <person name="Haerty W."/>
            <person name="Hahn M.W."/>
            <person name="Halligan D.L."/>
            <person name="Halpern A.L."/>
            <person name="Halter G.M."/>
            <person name="Han M.V."/>
            <person name="Heger A."/>
            <person name="Hillier L."/>
            <person name="Hinrichs A.S."/>
            <person name="Holmes I."/>
            <person name="Hoskins R.A."/>
            <person name="Hubisz M.J."/>
            <person name="Hultmark D."/>
            <person name="Huntley M.A."/>
            <person name="Jaffe D.B."/>
            <person name="Jagadeeshan S."/>
            <person name="Jeck W.R."/>
            <person name="Johnson J."/>
            <person name="Jones C.D."/>
            <person name="Jordan W.C."/>
            <person name="Karpen G.H."/>
            <person name="Kataoka E."/>
            <person name="Keightley P.D."/>
            <person name="Kheradpour P."/>
            <person name="Kirkness E.F."/>
            <person name="Koerich L.B."/>
            <person name="Kristiansen K."/>
            <person name="Kudrna D."/>
            <person name="Kulathinal R.J."/>
            <person name="Kumar S."/>
            <person name="Kwok R."/>
            <person name="Lander E."/>
            <person name="Langley C.H."/>
            <person name="Lapoint R."/>
            <person name="Lazzaro B.P."/>
            <person name="Lee S.J."/>
            <person name="Levesque L."/>
            <person name="Li R."/>
            <person name="Lin C.F."/>
            <person name="Lin M.F."/>
            <person name="Lindblad-Toh K."/>
            <person name="Llopart A."/>
            <person name="Long M."/>
            <person name="Low L."/>
            <person name="Lozovsky E."/>
            <person name="Lu J."/>
            <person name="Luo M."/>
            <person name="Machado C.A."/>
            <person name="Makalowski W."/>
            <person name="Marzo M."/>
            <person name="Matsuda M."/>
            <person name="Matzkin L."/>
            <person name="McAllister B."/>
            <person name="McBride C.S."/>
            <person name="McKernan B."/>
            <person name="McKernan K."/>
            <person name="Mendez-Lago M."/>
            <person name="Minx P."/>
            <person name="Mollenhauer M.U."/>
            <person name="Montooth K."/>
            <person name="Mount S.M."/>
            <person name="Mu X."/>
            <person name="Myers E."/>
            <person name="Negre B."/>
            <person name="Newfeld S."/>
            <person name="Nielsen R."/>
            <person name="Noor M.A."/>
            <person name="O'Grady P."/>
            <person name="Pachter L."/>
            <person name="Papaceit M."/>
            <person name="Parisi M.J."/>
            <person name="Parisi M."/>
            <person name="Parts L."/>
            <person name="Pedersen J.S."/>
            <person name="Pesole G."/>
            <person name="Phillippy A.M."/>
            <person name="Ponting C.P."/>
            <person name="Pop M."/>
            <person name="Porcelli D."/>
            <person name="Powell J.R."/>
            <person name="Prohaska S."/>
            <person name="Pruitt K."/>
            <person name="Puig M."/>
            <person name="Quesneville H."/>
            <person name="Ram K.R."/>
            <person name="Rand D."/>
            <person name="Rasmussen M.D."/>
            <person name="Reed L.K."/>
            <person name="Reenan R."/>
            <person name="Reily A."/>
            <person name="Remington K.A."/>
            <person name="Rieger T.T."/>
            <person name="Ritchie M.G."/>
            <person name="Robin C."/>
            <person name="Rogers Y.H."/>
            <person name="Rohde C."/>
            <person name="Rozas J."/>
            <person name="Rubenfield M.J."/>
            <person name="Ruiz A."/>
            <person name="Russo S."/>
            <person name="Salzberg S.L."/>
            <person name="Sanchez-Gracia A."/>
            <person name="Saranga D.J."/>
            <person name="Sato H."/>
            <person name="Schaeffer S.W."/>
            <person name="Schatz M.C."/>
            <person name="Schlenke T."/>
            <person name="Schwartz R."/>
            <person name="Segarra C."/>
            <person name="Singh R.S."/>
            <person name="Sirot L."/>
            <person name="Sirota M."/>
            <person name="Sisneros N.B."/>
            <person name="Smith C.D."/>
            <person name="Smith T.F."/>
            <person name="Spieth J."/>
            <person name="Stage D.E."/>
            <person name="Stark A."/>
            <person name="Stephan W."/>
            <person name="Strausberg R.L."/>
            <person name="Strempel S."/>
            <person name="Sturgill D."/>
            <person name="Sutton G."/>
            <person name="Sutton G.G."/>
            <person name="Tao W."/>
            <person name="Teichmann S."/>
            <person name="Tobari Y.N."/>
            <person name="Tomimura Y."/>
            <person name="Tsolas J.M."/>
            <person name="Valente V.L."/>
            <person name="Venter E."/>
            <person name="Venter J.C."/>
            <person name="Vicario S."/>
            <person name="Vieira F.G."/>
            <person name="Vilella A.J."/>
            <person name="Villasante A."/>
            <person name="Walenz B."/>
            <person name="Wang J."/>
            <person name="Wasserman M."/>
            <person name="Watts T."/>
            <person name="Wilson D."/>
            <person name="Wilson R.K."/>
            <person name="Wing R.A."/>
            <person name="Wolfner M.F."/>
            <person name="Wong A."/>
            <person name="Wong G.K."/>
            <person name="Wu C.I."/>
            <person name="Wu G."/>
            <person name="Yamamoto D."/>
            <person name="Yang H.P."/>
            <person name="Yang S.P."/>
            <person name="Yorke J.A."/>
            <person name="Yoshida K."/>
            <person name="Zdobnov E."/>
            <person name="Zhang P."/>
            <person name="Zhang Y."/>
            <person name="Zimin A.V."/>
            <person name="Baldwin J."/>
            <person name="Abdouelleil A."/>
            <person name="Abdulkadir J."/>
            <person name="Abebe A."/>
            <person name="Abera B."/>
            <person name="Abreu J."/>
            <person name="Acer S.C."/>
            <person name="Aftuck L."/>
            <person name="Alexander A."/>
            <person name="An P."/>
            <person name="Anderson E."/>
            <person name="Anderson S."/>
            <person name="Arachi H."/>
            <person name="Azer M."/>
            <person name="Bachantsang P."/>
            <person name="Barry A."/>
            <person name="Bayul T."/>
            <person name="Berlin A."/>
            <person name="Bessette D."/>
            <person name="Bloom T."/>
            <person name="Blye J."/>
            <person name="Boguslavskiy L."/>
            <person name="Bonnet C."/>
            <person name="Boukhgalter B."/>
            <person name="Bourzgui I."/>
            <person name="Brown A."/>
            <person name="Cahill P."/>
            <person name="Channer S."/>
            <person name="Cheshatsang Y."/>
            <person name="Chuda L."/>
            <person name="Citroen M."/>
            <person name="Collymore A."/>
            <person name="Cooke P."/>
            <person name="Costello M."/>
            <person name="D'Aco K."/>
            <person name="Daza R."/>
            <person name="De Haan G."/>
            <person name="DeGray S."/>
            <person name="DeMaso C."/>
            <person name="Dhargay N."/>
            <person name="Dooley K."/>
            <person name="Dooley E."/>
            <person name="Doricent M."/>
            <person name="Dorje P."/>
            <person name="Dorjee K."/>
            <person name="Dupes A."/>
            <person name="Elong R."/>
            <person name="Falk J."/>
            <person name="Farina A."/>
            <person name="Faro S."/>
            <person name="Ferguson D."/>
            <person name="Fisher S."/>
            <person name="Foley C.D."/>
            <person name="Franke A."/>
            <person name="Friedrich D."/>
            <person name="Gadbois L."/>
            <person name="Gearin G."/>
            <person name="Gearin C.R."/>
            <person name="Giannoukos G."/>
            <person name="Goode T."/>
            <person name="Graham J."/>
            <person name="Grandbois E."/>
            <person name="Grewal S."/>
            <person name="Gyaltsen K."/>
            <person name="Hafez N."/>
            <person name="Hagos B."/>
            <person name="Hall J."/>
            <person name="Henson C."/>
            <person name="Hollinger A."/>
            <person name="Honan T."/>
            <person name="Huard M.D."/>
            <person name="Hughes L."/>
            <person name="Hurhula B."/>
            <person name="Husby M.E."/>
            <person name="Kamat A."/>
            <person name="Kanga B."/>
            <person name="Kashin S."/>
            <person name="Khazanovich D."/>
            <person name="Kisner P."/>
            <person name="Lance K."/>
            <person name="Lara M."/>
            <person name="Lee W."/>
            <person name="Lennon N."/>
            <person name="Letendre F."/>
            <person name="LeVine R."/>
            <person name="Lipovsky A."/>
            <person name="Liu X."/>
            <person name="Liu J."/>
            <person name="Liu S."/>
            <person name="Lokyitsang T."/>
            <person name="Lokyitsang Y."/>
            <person name="Lubonja R."/>
            <person name="Lui A."/>
            <person name="MacDonald P."/>
            <person name="Magnisalis V."/>
            <person name="Maru K."/>
            <person name="Matthews C."/>
            <person name="McCusker W."/>
            <person name="McDonough S."/>
            <person name="Mehta T."/>
            <person name="Meldrim J."/>
            <person name="Meneus L."/>
            <person name="Mihai O."/>
            <person name="Mihalev A."/>
            <person name="Mihova T."/>
            <person name="Mittelman R."/>
            <person name="Mlenga V."/>
            <person name="Montmayeur A."/>
            <person name="Mulrain L."/>
            <person name="Navidi A."/>
            <person name="Naylor J."/>
            <person name="Negash T."/>
            <person name="Nguyen T."/>
            <person name="Nguyen N."/>
            <person name="Nicol R."/>
            <person name="Norbu C."/>
            <person name="Norbu N."/>
            <person name="Novod N."/>
            <person name="O'Neill B."/>
            <person name="Osman S."/>
            <person name="Markiewicz E."/>
            <person name="Oyono O.L."/>
            <person name="Patti C."/>
            <person name="Phunkhang P."/>
            <person name="Pierre F."/>
            <person name="Priest M."/>
            <person name="Raghuraman S."/>
            <person name="Rege F."/>
            <person name="Reyes R."/>
            <person name="Rise C."/>
            <person name="Rogov P."/>
            <person name="Ross K."/>
            <person name="Ryan E."/>
            <person name="Settipalli S."/>
            <person name="Shea T."/>
            <person name="Sherpa N."/>
            <person name="Shi L."/>
            <person name="Shih D."/>
            <person name="Sparrow T."/>
            <person name="Spaulding J."/>
            <person name="Stalker J."/>
            <person name="Stange-Thomann N."/>
            <person name="Stavropoulos S."/>
            <person name="Stone C."/>
            <person name="Strader C."/>
            <person name="Tesfaye S."/>
            <person name="Thomson T."/>
            <person name="Thoulutsang Y."/>
            <person name="Thoulutsang D."/>
            <person name="Topham K."/>
            <person name="Topping I."/>
            <person name="Tsamla T."/>
            <person name="Vassiliev H."/>
            <person name="Vo A."/>
            <person name="Wangchuk T."/>
            <person name="Wangdi T."/>
            <person name="Weiand M."/>
            <person name="Wilkinson J."/>
            <person name="Wilson A."/>
            <person name="Yadav S."/>
            <person name="Young G."/>
            <person name="Yu Q."/>
            <person name="Zembek L."/>
            <person name="Zhong D."/>
            <person name="Zimmer A."/>
            <person name="Zwirko Z."/>
            <person name="Jaffe D.B."/>
            <person name="Alvarez P."/>
            <person name="Brockman W."/>
            <person name="Butler J."/>
            <person name="Chin C."/>
            <person name="Gnerre S."/>
            <person name="Grabherr M."/>
            <person name="Kleber M."/>
            <person name="Mauceli E."/>
            <person name="MacCallum I."/>
        </authorList>
    </citation>
    <scope>NUCLEOTIDE SEQUENCE [LARGE SCALE GENOMIC DNA]</scope>
    <source>
        <strain evidence="12">Tucson 14024-0371.13</strain>
    </source>
</reference>
<keyword evidence="5 10" id="KW-0552">Olfaction</keyword>
<dbReference type="Pfam" id="PF02949">
    <property type="entry name" value="7tm_6"/>
    <property type="match status" value="1"/>
</dbReference>
<dbReference type="InterPro" id="IPR004117">
    <property type="entry name" value="7tm6_olfct_rcpt"/>
</dbReference>
<dbReference type="GO" id="GO:0005886">
    <property type="term" value="C:plasma membrane"/>
    <property type="evidence" value="ECO:0007669"/>
    <property type="project" value="UniProtKB-SubCell"/>
</dbReference>
<feature type="transmembrane region" description="Helical" evidence="10">
    <location>
        <begin position="272"/>
        <end position="289"/>
    </location>
</feature>
<keyword evidence="7 10" id="KW-0472">Membrane</keyword>
<proteinExistence type="inferred from homology"/>
<sequence>MGFYMSAEKRHQPLMVAWHYFFLFQITISLASLGYGILESLDDIVRLGQDMAYTISTFYIYFKMVWFTIYADDIDEVIESLEKCNRRERKGPGLEDIRYMKRWIFLLLSGLMALWLFLIVSFIMIMISAPFWLESQNLPFHVAYPFDLHDPSKHPICHIIIFVSQSCIMLYALIWTLFAEQLSVTIYSELTSDLKTLCMELRIVQERCNGNASLLADEVYDFAKFHQRIISITDRSNEVFNGAFTMQLIVNFLLISLSVFEAMVFWHDPKVAAEYLVLMVMALSHLSYWSKFGDMLTQESLEVAVAAYEAYDPTYGFRSTHTIIWLIIQRAQTPLSVKCRLFPPFNLENNLAVNKY</sequence>
<evidence type="ECO:0000256" key="2">
    <source>
        <dbReference type="ARBA" id="ARBA00022475"/>
    </source>
</evidence>
<comment type="caution">
    <text evidence="10">Lacks conserved residue(s) required for the propagation of feature annotation.</text>
</comment>
<dbReference type="GO" id="GO:0007165">
    <property type="term" value="P:signal transduction"/>
    <property type="evidence" value="ECO:0007669"/>
    <property type="project" value="UniProtKB-KW"/>
</dbReference>
<evidence type="ECO:0000256" key="8">
    <source>
        <dbReference type="ARBA" id="ARBA00023170"/>
    </source>
</evidence>
<evidence type="ECO:0000256" key="4">
    <source>
        <dbReference type="ARBA" id="ARBA00022692"/>
    </source>
</evidence>
<name>A0A0P8XEQ8_DROAN</name>